<dbReference type="InterPro" id="IPR027417">
    <property type="entry name" value="P-loop_NTPase"/>
</dbReference>
<proteinExistence type="predicted"/>
<sequence length="678" mass="76951">MKDKLADLLHPYVHGPGDIFGIEDVVSELRNNPTLVQRHFRLWLSSTAVLQSILNRDTLARSAHLGEDIAESAKTFATSDVFSRSATVLERHHFCLITGMPGIGKTTLAHMLIAAYMQEGYQVAEISRSVDEIYAVWDDSAPQVFYYDDFLGSSILADGLSKNEDNRLLRLIERVHRFSNKRLILTTREYLLQQARLEYERVALYDFDPASCAISLDDYTDEVRARIFYNHLYFSGLSAAERANLGSEQTYKEILDHHNFNPRLIQQSLAVSKTLSEDGRTASARLRRTLDRPDLLWDHIINNQLEPDCAILLSVLLTLKQPVALSELESSFTACTTMLGNVANSRAFTKALKLLNGTMIKSPSVESDSWVEFHNPSIRDYMQGYVKRSPLVIDALLKCAEYFEQISAIYSIAQVRFVESRPDFLTPHLSELVAACMRTMKKPPTLWHGLLTGNQEDEELLGNAVTALEIAHYYNLEELADWIGASIIELEAINLSAWELSSIDKVCEYLNVAILLEENHWEAPKVLETMRMLSDSMDKWIRRECVENWSGALYAQDLIDQHDLYYFIRLDTPEVVETVLRTIAQQWIDAINTPRSVTLLEDVYPDEVMKYIESYDNPADFFTGLEEAKRRAVELDLLPASTDGPSKGTAQARKSGASIIHAMMNSINERSDSDEVER</sequence>
<keyword evidence="3" id="KW-1185">Reference proteome</keyword>
<name>A0ABV5PPJ0_9ACTN</name>
<reference evidence="2 3" key="1">
    <citation type="submission" date="2024-09" db="EMBL/GenBank/DDBJ databases">
        <authorList>
            <person name="Sun Q."/>
            <person name="Mori K."/>
        </authorList>
    </citation>
    <scope>NUCLEOTIDE SEQUENCE [LARGE SCALE GENOMIC DNA]</scope>
    <source>
        <strain evidence="2 3">JCM 3323</strain>
    </source>
</reference>
<evidence type="ECO:0000313" key="2">
    <source>
        <dbReference type="EMBL" id="MFB9525120.1"/>
    </source>
</evidence>
<dbReference type="Gene3D" id="3.40.50.300">
    <property type="entry name" value="P-loop containing nucleotide triphosphate hydrolases"/>
    <property type="match status" value="1"/>
</dbReference>
<comment type="caution">
    <text evidence="2">The sequence shown here is derived from an EMBL/GenBank/DDBJ whole genome shotgun (WGS) entry which is preliminary data.</text>
</comment>
<dbReference type="Pfam" id="PF20720">
    <property type="entry name" value="nSTAND3"/>
    <property type="match status" value="1"/>
</dbReference>
<dbReference type="Proteomes" id="UP001589646">
    <property type="component" value="Unassembled WGS sequence"/>
</dbReference>
<evidence type="ECO:0000259" key="1">
    <source>
        <dbReference type="Pfam" id="PF20720"/>
    </source>
</evidence>
<dbReference type="RefSeq" id="WP_346126411.1">
    <property type="nucleotide sequence ID" value="NZ_BAAAXC010000015.1"/>
</dbReference>
<accession>A0ABV5PPJ0</accession>
<protein>
    <recommendedName>
        <fullName evidence="1">Novel STAND NTPase 3 domain-containing protein</fullName>
    </recommendedName>
</protein>
<feature type="domain" description="Novel STAND NTPase 3" evidence="1">
    <location>
        <begin position="76"/>
        <end position="234"/>
    </location>
</feature>
<gene>
    <name evidence="2" type="ORF">ACFFRN_00680</name>
</gene>
<dbReference type="SUPFAM" id="SSF52540">
    <property type="entry name" value="P-loop containing nucleoside triphosphate hydrolases"/>
    <property type="match status" value="1"/>
</dbReference>
<organism evidence="2 3">
    <name type="scientific">Nonomuraea roseola</name>
    <dbReference type="NCBI Taxonomy" id="46179"/>
    <lineage>
        <taxon>Bacteria</taxon>
        <taxon>Bacillati</taxon>
        <taxon>Actinomycetota</taxon>
        <taxon>Actinomycetes</taxon>
        <taxon>Streptosporangiales</taxon>
        <taxon>Streptosporangiaceae</taxon>
        <taxon>Nonomuraea</taxon>
    </lineage>
</organism>
<dbReference type="InterPro" id="IPR049050">
    <property type="entry name" value="nSTAND3"/>
</dbReference>
<evidence type="ECO:0000313" key="3">
    <source>
        <dbReference type="Proteomes" id="UP001589646"/>
    </source>
</evidence>
<dbReference type="EMBL" id="JBHMCE010000001">
    <property type="protein sequence ID" value="MFB9525120.1"/>
    <property type="molecule type" value="Genomic_DNA"/>
</dbReference>